<dbReference type="PANTHER" id="PTHR43646">
    <property type="entry name" value="GLYCOSYLTRANSFERASE"/>
    <property type="match status" value="1"/>
</dbReference>
<keyword evidence="2" id="KW-1003">Cell membrane</keyword>
<accession>A0A4R8FZ02</accession>
<dbReference type="Pfam" id="PF00535">
    <property type="entry name" value="Glycos_transf_2"/>
    <property type="match status" value="1"/>
</dbReference>
<dbReference type="EMBL" id="SOEC01000002">
    <property type="protein sequence ID" value="TDX32345.1"/>
    <property type="molecule type" value="Genomic_DNA"/>
</dbReference>
<dbReference type="RefSeq" id="WP_134015963.1">
    <property type="nucleotide sequence ID" value="NZ_SOEC01000002.1"/>
</dbReference>
<dbReference type="InterPro" id="IPR001173">
    <property type="entry name" value="Glyco_trans_2-like"/>
</dbReference>
<evidence type="ECO:0000256" key="1">
    <source>
        <dbReference type="ARBA" id="ARBA00004236"/>
    </source>
</evidence>
<dbReference type="GO" id="GO:0005886">
    <property type="term" value="C:plasma membrane"/>
    <property type="evidence" value="ECO:0007669"/>
    <property type="project" value="UniProtKB-SubCell"/>
</dbReference>
<keyword evidence="4 7" id="KW-0808">Transferase</keyword>
<evidence type="ECO:0000256" key="2">
    <source>
        <dbReference type="ARBA" id="ARBA00022475"/>
    </source>
</evidence>
<gene>
    <name evidence="7" type="ORF">DFO67_102298</name>
</gene>
<protein>
    <submittedName>
        <fullName evidence="7">Glycosyl transferase family 2</fullName>
    </submittedName>
</protein>
<dbReference type="PANTHER" id="PTHR43646:SF2">
    <property type="entry name" value="GLYCOSYLTRANSFERASE 2-LIKE DOMAIN-CONTAINING PROTEIN"/>
    <property type="match status" value="1"/>
</dbReference>
<feature type="domain" description="Glycosyltransferase 2-like" evidence="6">
    <location>
        <begin position="4"/>
        <end position="149"/>
    </location>
</feature>
<proteinExistence type="predicted"/>
<evidence type="ECO:0000256" key="3">
    <source>
        <dbReference type="ARBA" id="ARBA00022676"/>
    </source>
</evidence>
<dbReference type="GO" id="GO:0016757">
    <property type="term" value="F:glycosyltransferase activity"/>
    <property type="evidence" value="ECO:0007669"/>
    <property type="project" value="UniProtKB-KW"/>
</dbReference>
<name>A0A4R8FZ02_9GAMM</name>
<keyword evidence="5" id="KW-0472">Membrane</keyword>
<evidence type="ECO:0000256" key="4">
    <source>
        <dbReference type="ARBA" id="ARBA00022679"/>
    </source>
</evidence>
<dbReference type="Gene3D" id="3.90.550.10">
    <property type="entry name" value="Spore Coat Polysaccharide Biosynthesis Protein SpsA, Chain A"/>
    <property type="match status" value="1"/>
</dbReference>
<sequence>MIGVVVPVHNEQDCLAQCLESLCLAVRHPGLAGEQVGIIVVLDNCTDASAAIADAYPVETVCISECNVGVARHEGARLLLERGARWLAFTDADTCVQENWLVSQCQAGCDAVCGDIRLIEWECLPSRWRQRYLDHRRLTGKGQHVHGANLGVSADAYRAVGGFPPLRAHEDVMLVHALKARGFRIAWNRTSRVMTSARREARAPEGLGSLLATIAGEAAQ</sequence>
<evidence type="ECO:0000259" key="6">
    <source>
        <dbReference type="Pfam" id="PF00535"/>
    </source>
</evidence>
<evidence type="ECO:0000313" key="8">
    <source>
        <dbReference type="Proteomes" id="UP000294489"/>
    </source>
</evidence>
<reference evidence="7 8" key="1">
    <citation type="submission" date="2019-03" db="EMBL/GenBank/DDBJ databases">
        <title>Freshwater and sediment microbial communities from various areas in North America, analyzing microbe dynamics in response to fracking.</title>
        <authorList>
            <person name="Lamendella R."/>
        </authorList>
    </citation>
    <scope>NUCLEOTIDE SEQUENCE [LARGE SCALE GENOMIC DNA]</scope>
    <source>
        <strain evidence="7 8">6_TX</strain>
    </source>
</reference>
<dbReference type="Proteomes" id="UP000294489">
    <property type="component" value="Unassembled WGS sequence"/>
</dbReference>
<organism evidence="7 8">
    <name type="scientific">Modicisalibacter xianhensis</name>
    <dbReference type="NCBI Taxonomy" id="442341"/>
    <lineage>
        <taxon>Bacteria</taxon>
        <taxon>Pseudomonadati</taxon>
        <taxon>Pseudomonadota</taxon>
        <taxon>Gammaproteobacteria</taxon>
        <taxon>Oceanospirillales</taxon>
        <taxon>Halomonadaceae</taxon>
        <taxon>Modicisalibacter</taxon>
    </lineage>
</organism>
<keyword evidence="3" id="KW-0328">Glycosyltransferase</keyword>
<dbReference type="SUPFAM" id="SSF53448">
    <property type="entry name" value="Nucleotide-diphospho-sugar transferases"/>
    <property type="match status" value="1"/>
</dbReference>
<evidence type="ECO:0000256" key="5">
    <source>
        <dbReference type="ARBA" id="ARBA00023136"/>
    </source>
</evidence>
<dbReference type="OrthoDB" id="9777873at2"/>
<evidence type="ECO:0000313" key="7">
    <source>
        <dbReference type="EMBL" id="TDX32345.1"/>
    </source>
</evidence>
<comment type="caution">
    <text evidence="7">The sequence shown here is derived from an EMBL/GenBank/DDBJ whole genome shotgun (WGS) entry which is preliminary data.</text>
</comment>
<dbReference type="AlphaFoldDB" id="A0A4R8FZ02"/>
<comment type="subcellular location">
    <subcellularLocation>
        <location evidence="1">Cell membrane</location>
    </subcellularLocation>
</comment>
<dbReference type="InterPro" id="IPR029044">
    <property type="entry name" value="Nucleotide-diphossugar_trans"/>
</dbReference>